<proteinExistence type="predicted"/>
<accession>A0ABU2C276</accession>
<dbReference type="Proteomes" id="UP001180487">
    <property type="component" value="Unassembled WGS sequence"/>
</dbReference>
<evidence type="ECO:0000313" key="2">
    <source>
        <dbReference type="Proteomes" id="UP001180487"/>
    </source>
</evidence>
<gene>
    <name evidence="1" type="ORF">J2X19_000089</name>
</gene>
<organism evidence="1 2">
    <name type="scientific">Rhodoferax ferrireducens</name>
    <dbReference type="NCBI Taxonomy" id="192843"/>
    <lineage>
        <taxon>Bacteria</taxon>
        <taxon>Pseudomonadati</taxon>
        <taxon>Pseudomonadota</taxon>
        <taxon>Betaproteobacteria</taxon>
        <taxon>Burkholderiales</taxon>
        <taxon>Comamonadaceae</taxon>
        <taxon>Rhodoferax</taxon>
    </lineage>
</organism>
<comment type="caution">
    <text evidence="1">The sequence shown here is derived from an EMBL/GenBank/DDBJ whole genome shotgun (WGS) entry which is preliminary data.</text>
</comment>
<reference evidence="1 2" key="1">
    <citation type="submission" date="2023-07" db="EMBL/GenBank/DDBJ databases">
        <title>Sorghum-associated microbial communities from plants grown in Nebraska, USA.</title>
        <authorList>
            <person name="Schachtman D."/>
        </authorList>
    </citation>
    <scope>NUCLEOTIDE SEQUENCE [LARGE SCALE GENOMIC DNA]</scope>
    <source>
        <strain evidence="1 2">BE313</strain>
    </source>
</reference>
<dbReference type="EMBL" id="JAVDXT010000001">
    <property type="protein sequence ID" value="MDR7375431.1"/>
    <property type="molecule type" value="Genomic_DNA"/>
</dbReference>
<sequence>MNAFVYAGLSGQEDVTRLAETWTVQDGRLTSLRVFYYDPLLVINAVRRREALSA</sequence>
<protein>
    <submittedName>
        <fullName evidence="1">Ketosteroid isomerase-like protein</fullName>
    </submittedName>
</protein>
<name>A0ABU2C276_9BURK</name>
<keyword evidence="2" id="KW-1185">Reference proteome</keyword>
<evidence type="ECO:0000313" key="1">
    <source>
        <dbReference type="EMBL" id="MDR7375431.1"/>
    </source>
</evidence>